<evidence type="ECO:0000313" key="8">
    <source>
        <dbReference type="Proteomes" id="UP000264353"/>
    </source>
</evidence>
<feature type="compositionally biased region" description="Polar residues" evidence="5">
    <location>
        <begin position="1"/>
        <end position="10"/>
    </location>
</feature>
<dbReference type="Gene3D" id="2.30.30.50">
    <property type="match status" value="1"/>
</dbReference>
<dbReference type="PANTHER" id="PTHR46937:SF4">
    <property type="entry name" value="FERREDOXIN-THIOREDOXIN REDUCTASE SUBUNIT A1, CHLOROPLASTIC"/>
    <property type="match status" value="1"/>
</dbReference>
<dbReference type="Pfam" id="PF02941">
    <property type="entry name" value="FeThRed_A"/>
    <property type="match status" value="1"/>
</dbReference>
<gene>
    <name evidence="7" type="ORF">BRARA_F02586</name>
</gene>
<evidence type="ECO:0000256" key="1">
    <source>
        <dbReference type="ARBA" id="ARBA00023002"/>
    </source>
</evidence>
<feature type="domain" description="Ferredoxin thioredoxin reductase alpha chain" evidence="6">
    <location>
        <begin position="45"/>
        <end position="108"/>
    </location>
</feature>
<comment type="subunit">
    <text evidence="2">Heterodimer of subunit A (variable subunit) and subunit B (catalytic subunit). Heterodimeric FTR forms a complex with ferredoxin and thioredoxin.</text>
</comment>
<accession>A0A397Z1M8</accession>
<dbReference type="AlphaFoldDB" id="A0A397Z1M8"/>
<keyword evidence="1" id="KW-0560">Oxidoreductase</keyword>
<sequence length="159" mass="17388">MVLKSHSTMTIRCKAGVKSADSDPSSSPSSEEEVEAEAKASVGSSRVKVTAPLKVYHLNRVPEVDLEGTLKDYVAVWKGKRISANLEFFKEVEGRGLVKFVSHLKEDEFEFEISELDHNSAALASASAKRTTTKQKQTDAAANACQTNRTALVTSICYY</sequence>
<dbReference type="InterPro" id="IPR044166">
    <property type="entry name" value="FTRV"/>
</dbReference>
<evidence type="ECO:0000256" key="4">
    <source>
        <dbReference type="ARBA" id="ARBA00034490"/>
    </source>
</evidence>
<dbReference type="GO" id="GO:0016491">
    <property type="term" value="F:oxidoreductase activity"/>
    <property type="evidence" value="ECO:0007669"/>
    <property type="project" value="UniProtKB-KW"/>
</dbReference>
<dbReference type="SUPFAM" id="SSF50090">
    <property type="entry name" value="Electron transport accessory proteins"/>
    <property type="match status" value="1"/>
</dbReference>
<dbReference type="EMBL" id="CM010633">
    <property type="protein sequence ID" value="RID59351.1"/>
    <property type="molecule type" value="Genomic_DNA"/>
</dbReference>
<evidence type="ECO:0000313" key="7">
    <source>
        <dbReference type="EMBL" id="RID59351.1"/>
    </source>
</evidence>
<protein>
    <recommendedName>
        <fullName evidence="6">Ferredoxin thioredoxin reductase alpha chain domain-containing protein</fullName>
    </recommendedName>
</protein>
<proteinExistence type="inferred from homology"/>
<feature type="region of interest" description="Disordered" evidence="5">
    <location>
        <begin position="1"/>
        <end position="41"/>
    </location>
</feature>
<comment type="function">
    <text evidence="3">Variable subunit of the ferredoxin-thioredoxin reductase (FTR), which catalyzes the two-electron reduction of thioredoxins by the electrons provided by reduced ferredoxin.</text>
</comment>
<feature type="compositionally biased region" description="Low complexity" evidence="5">
    <location>
        <begin position="16"/>
        <end position="29"/>
    </location>
</feature>
<name>A0A397Z1M8_BRACM</name>
<evidence type="ECO:0000256" key="3">
    <source>
        <dbReference type="ARBA" id="ARBA00034474"/>
    </source>
</evidence>
<reference evidence="7 8" key="1">
    <citation type="submission" date="2018-06" db="EMBL/GenBank/DDBJ databases">
        <title>WGS assembly of Brassica rapa FPsc.</title>
        <authorList>
            <person name="Bowman J."/>
            <person name="Kohchi T."/>
            <person name="Yamato K."/>
            <person name="Jenkins J."/>
            <person name="Shu S."/>
            <person name="Ishizaki K."/>
            <person name="Yamaoka S."/>
            <person name="Nishihama R."/>
            <person name="Nakamura Y."/>
            <person name="Berger F."/>
            <person name="Adam C."/>
            <person name="Aki S."/>
            <person name="Althoff F."/>
            <person name="Araki T."/>
            <person name="Arteaga-Vazquez M."/>
            <person name="Balasubrmanian S."/>
            <person name="Bauer D."/>
            <person name="Boehm C."/>
            <person name="Briginshaw L."/>
            <person name="Caballero-Perez J."/>
            <person name="Catarino B."/>
            <person name="Chen F."/>
            <person name="Chiyoda S."/>
            <person name="Chovatia M."/>
            <person name="Davies K."/>
            <person name="Delmans M."/>
            <person name="Demura T."/>
            <person name="Dierschke T."/>
            <person name="Dolan L."/>
            <person name="Dorantes-Acosta A."/>
            <person name="Eklund D."/>
            <person name="Florent S."/>
            <person name="Flores-Sandoval E."/>
            <person name="Fujiyama A."/>
            <person name="Fukuzawa H."/>
            <person name="Galik B."/>
            <person name="Grimanelli D."/>
            <person name="Grimwood J."/>
            <person name="Grossniklaus U."/>
            <person name="Hamada T."/>
            <person name="Haseloff J."/>
            <person name="Hetherington A."/>
            <person name="Higo A."/>
            <person name="Hirakawa Y."/>
            <person name="Hundley H."/>
            <person name="Ikeda Y."/>
            <person name="Inoue K."/>
            <person name="Inoue S."/>
            <person name="Ishida S."/>
            <person name="Jia Q."/>
            <person name="Kakita M."/>
            <person name="Kanazawa T."/>
            <person name="Kawai Y."/>
            <person name="Kawashima T."/>
            <person name="Kennedy M."/>
            <person name="Kinose K."/>
            <person name="Kinoshita T."/>
            <person name="Kohara Y."/>
            <person name="Koide E."/>
            <person name="Komatsu K."/>
            <person name="Kopischke S."/>
            <person name="Kubo M."/>
            <person name="Kyozuka J."/>
            <person name="Lagercrantz U."/>
            <person name="Lin S."/>
            <person name="Lindquist E."/>
            <person name="Lipzen A."/>
            <person name="Lu C."/>
            <person name="Luna E."/>
            <person name="Martienssen R."/>
            <person name="Minamino N."/>
            <person name="Mizutani M."/>
            <person name="Mizutani M."/>
            <person name="Mochizuki N."/>
            <person name="Monte I."/>
            <person name="Mosher R."/>
            <person name="Nagasaki H."/>
            <person name="Nakagami H."/>
            <person name="Naramoto S."/>
            <person name="Nishitani K."/>
            <person name="Ohtani M."/>
            <person name="Okamoto T."/>
            <person name="Okumura M."/>
            <person name="Phillips J."/>
            <person name="Pollak B."/>
            <person name="Reinders A."/>
            <person name="Roevekamp M."/>
            <person name="Sano R."/>
            <person name="Sawa S."/>
            <person name="Schmid M."/>
            <person name="Shirakawa M."/>
            <person name="Solano R."/>
            <person name="Spunde A."/>
            <person name="Suetsugu N."/>
            <person name="Sugano S."/>
            <person name="Sugiyama A."/>
            <person name="Sun R."/>
            <person name="Suzuki Y."/>
            <person name="Takenaka M."/>
            <person name="Takezawa D."/>
            <person name="Tomogane H."/>
            <person name="Tsuzuki M."/>
            <person name="Ueda T."/>
            <person name="Umeda M."/>
            <person name="Ward J."/>
            <person name="Watanabe Y."/>
            <person name="Yazaki K."/>
            <person name="Yokoyama R."/>
            <person name="Yoshitake Y."/>
            <person name="Yotsui I."/>
            <person name="Zachgo S."/>
            <person name="Schmutz J."/>
        </authorList>
    </citation>
    <scope>NUCLEOTIDE SEQUENCE [LARGE SCALE GENOMIC DNA]</scope>
    <source>
        <strain evidence="8">cv. B-3</strain>
    </source>
</reference>
<evidence type="ECO:0000259" key="6">
    <source>
        <dbReference type="Pfam" id="PF02941"/>
    </source>
</evidence>
<dbReference type="Proteomes" id="UP000264353">
    <property type="component" value="Chromosome A6"/>
</dbReference>
<dbReference type="GO" id="GO:0015979">
    <property type="term" value="P:photosynthesis"/>
    <property type="evidence" value="ECO:0007669"/>
    <property type="project" value="InterPro"/>
</dbReference>
<dbReference type="PANTHER" id="PTHR46937">
    <property type="entry name" value="FERREDOXIN-THIOREDOXIN REDUCTASE, VARIABLE CHAIN"/>
    <property type="match status" value="1"/>
</dbReference>
<dbReference type="InterPro" id="IPR008990">
    <property type="entry name" value="Elect_transpt_acc-like_dom_sf"/>
</dbReference>
<evidence type="ECO:0000256" key="5">
    <source>
        <dbReference type="SAM" id="MobiDB-lite"/>
    </source>
</evidence>
<dbReference type="InterPro" id="IPR004207">
    <property type="entry name" value="Fd_thioredoxin_Rdtase_alpha"/>
</dbReference>
<comment type="similarity">
    <text evidence="4">Belongs to the ferredoxin thioredoxin reductase alpha subunit family.</text>
</comment>
<evidence type="ECO:0000256" key="2">
    <source>
        <dbReference type="ARBA" id="ARBA00026011"/>
    </source>
</evidence>
<organism evidence="7 8">
    <name type="scientific">Brassica campestris</name>
    <name type="common">Field mustard</name>
    <dbReference type="NCBI Taxonomy" id="3711"/>
    <lineage>
        <taxon>Eukaryota</taxon>
        <taxon>Viridiplantae</taxon>
        <taxon>Streptophyta</taxon>
        <taxon>Embryophyta</taxon>
        <taxon>Tracheophyta</taxon>
        <taxon>Spermatophyta</taxon>
        <taxon>Magnoliopsida</taxon>
        <taxon>eudicotyledons</taxon>
        <taxon>Gunneridae</taxon>
        <taxon>Pentapetalae</taxon>
        <taxon>rosids</taxon>
        <taxon>malvids</taxon>
        <taxon>Brassicales</taxon>
        <taxon>Brassicaceae</taxon>
        <taxon>Brassiceae</taxon>
        <taxon>Brassica</taxon>
    </lineage>
</organism>